<comment type="caution">
    <text evidence="3">The sequence shown here is derived from an EMBL/GenBank/DDBJ whole genome shotgun (WGS) entry which is preliminary data.</text>
</comment>
<dbReference type="Proteomes" id="UP001596113">
    <property type="component" value="Unassembled WGS sequence"/>
</dbReference>
<evidence type="ECO:0000256" key="1">
    <source>
        <dbReference type="SAM" id="MobiDB-lite"/>
    </source>
</evidence>
<protein>
    <submittedName>
        <fullName evidence="3">Uncharacterized protein</fullName>
    </submittedName>
</protein>
<proteinExistence type="predicted"/>
<name>A0ABW0HQM2_9BACL</name>
<evidence type="ECO:0000313" key="3">
    <source>
        <dbReference type="EMBL" id="MFC5403541.1"/>
    </source>
</evidence>
<feature type="compositionally biased region" description="Low complexity" evidence="1">
    <location>
        <begin position="55"/>
        <end position="69"/>
    </location>
</feature>
<accession>A0ABW0HQM2</accession>
<dbReference type="RefSeq" id="WP_378132982.1">
    <property type="nucleotide sequence ID" value="NZ_JBHSMI010000023.1"/>
</dbReference>
<feature type="chain" id="PRO_5046989592" evidence="2">
    <location>
        <begin position="25"/>
        <end position="234"/>
    </location>
</feature>
<feature type="region of interest" description="Disordered" evidence="1">
    <location>
        <begin position="26"/>
        <end position="73"/>
    </location>
</feature>
<gene>
    <name evidence="3" type="ORF">ACFPOF_12435</name>
</gene>
<evidence type="ECO:0000313" key="4">
    <source>
        <dbReference type="Proteomes" id="UP001596113"/>
    </source>
</evidence>
<keyword evidence="2" id="KW-0732">Signal</keyword>
<dbReference type="PROSITE" id="PS51257">
    <property type="entry name" value="PROKAR_LIPOPROTEIN"/>
    <property type="match status" value="1"/>
</dbReference>
<keyword evidence="4" id="KW-1185">Reference proteome</keyword>
<sequence length="234" mass="25042">MRRMVPLMTAVLLTLLLAGCGAGSNNKGATDAPIATPSATASLGIEPTSTVTGEPSPSASASPTSPSKPEQSALVEKAKDIAGLLRERDIASLEEYIDPTLGLRFSPSVHLSDEDLSFKPDQLPSFKIAKTMLWGTADGSGEPIELSFRDYYEKFVYDKDYANAPDINVDKTLGAGNTKINITEAYPGASYVEFYYPGTDDSAEGMDWQSLILAFVPAGDDWNLVAIAHGQWTI</sequence>
<dbReference type="EMBL" id="JBHSMI010000023">
    <property type="protein sequence ID" value="MFC5403541.1"/>
    <property type="molecule type" value="Genomic_DNA"/>
</dbReference>
<reference evidence="4" key="1">
    <citation type="journal article" date="2019" name="Int. J. Syst. Evol. Microbiol.">
        <title>The Global Catalogue of Microorganisms (GCM) 10K type strain sequencing project: providing services to taxonomists for standard genome sequencing and annotation.</title>
        <authorList>
            <consortium name="The Broad Institute Genomics Platform"/>
            <consortium name="The Broad Institute Genome Sequencing Center for Infectious Disease"/>
            <person name="Wu L."/>
            <person name="Ma J."/>
        </authorList>
    </citation>
    <scope>NUCLEOTIDE SEQUENCE [LARGE SCALE GENOMIC DNA]</scope>
    <source>
        <strain evidence="4">CGMCC 1.18575</strain>
    </source>
</reference>
<evidence type="ECO:0000256" key="2">
    <source>
        <dbReference type="SAM" id="SignalP"/>
    </source>
</evidence>
<feature type="compositionally biased region" description="Polar residues" evidence="1">
    <location>
        <begin position="37"/>
        <end position="53"/>
    </location>
</feature>
<feature type="signal peptide" evidence="2">
    <location>
        <begin position="1"/>
        <end position="24"/>
    </location>
</feature>
<organism evidence="3 4">
    <name type="scientific">Cohnella soli</name>
    <dbReference type="NCBI Taxonomy" id="425005"/>
    <lineage>
        <taxon>Bacteria</taxon>
        <taxon>Bacillati</taxon>
        <taxon>Bacillota</taxon>
        <taxon>Bacilli</taxon>
        <taxon>Bacillales</taxon>
        <taxon>Paenibacillaceae</taxon>
        <taxon>Cohnella</taxon>
    </lineage>
</organism>